<evidence type="ECO:0000313" key="1">
    <source>
        <dbReference type="EMBL" id="MWK56265.1"/>
    </source>
</evidence>
<accession>A0A7X3H736</accession>
<organism evidence="1 2">
    <name type="scientific">Metapseudomonas otitidis</name>
    <dbReference type="NCBI Taxonomy" id="319939"/>
    <lineage>
        <taxon>Bacteria</taxon>
        <taxon>Pseudomonadati</taxon>
        <taxon>Pseudomonadota</taxon>
        <taxon>Gammaproteobacteria</taxon>
        <taxon>Pseudomonadales</taxon>
        <taxon>Pseudomonadaceae</taxon>
        <taxon>Metapseudomonas</taxon>
    </lineage>
</organism>
<evidence type="ECO:0000313" key="2">
    <source>
        <dbReference type="Proteomes" id="UP000461288"/>
    </source>
</evidence>
<comment type="caution">
    <text evidence="1">The sequence shown here is derived from an EMBL/GenBank/DDBJ whole genome shotgun (WGS) entry which is preliminary data.</text>
</comment>
<gene>
    <name evidence="1" type="ORF">GO594_09795</name>
</gene>
<name>A0A7X3H736_9GAMM</name>
<dbReference type="RefSeq" id="WP_160480635.1">
    <property type="nucleotide sequence ID" value="NZ_WTFN01000019.1"/>
</dbReference>
<sequence length="413" mass="46132">MRNFGLCFLAAAALSGCGAEIDHAEVETRNGLIYKYGDTDPFSGRVLNQPVGVPGITLGQCDSQVEKGRFSGKTQCLSGEQIVYEVEFLAGKKHGVEIVTDVKTGEKKSLKTWRNGLQDGVEEGYLNGVLVLKREYKSGKLHGQDTRWSSDGKTVLTDITWREGNKDTGFTTDSEGKLNYLNGKMHGAQVKYSYVPGENRQFTSAEENYENGNLEGVQKYFIYIYSKKAVQQESEVVYAGGAAVSGWFKRFDKSDGSLIQEFKLTQSPKREEDGFYSGYPGRLVPDGLIQSYDHQARRFNGEELWVNGVKVKYYYDPYGNGEFEYNVLNISSGYESYIVVSVDEYNSFMASSGLDSAVVPSRVEADKSSSPVSREQCLDEWISVYRKEMGDDAMIVSEQISEWSEWCGEGKLP</sequence>
<protein>
    <recommendedName>
        <fullName evidence="3">Antitoxin component YwqK of the YwqJK toxin-antitoxin module</fullName>
    </recommendedName>
</protein>
<dbReference type="SUPFAM" id="SSF82185">
    <property type="entry name" value="Histone H3 K4-specific methyltransferase SET7/9 N-terminal domain"/>
    <property type="match status" value="1"/>
</dbReference>
<dbReference type="AlphaFoldDB" id="A0A7X3H736"/>
<proteinExistence type="predicted"/>
<dbReference type="Proteomes" id="UP000461288">
    <property type="component" value="Unassembled WGS sequence"/>
</dbReference>
<dbReference type="EMBL" id="WTFN01000019">
    <property type="protein sequence ID" value="MWK56265.1"/>
    <property type="molecule type" value="Genomic_DNA"/>
</dbReference>
<reference evidence="1 2" key="1">
    <citation type="submission" date="2019-12" db="EMBL/GenBank/DDBJ databases">
        <title>Draft genome sequence of Pseudomonas otitidis recovered from a chicken carcass.</title>
        <authorList>
            <person name="Vieira T.R."/>
            <person name="Oliviera E.F.C."/>
            <person name="Silva N.M.V."/>
            <person name="Sambrano G.E."/>
            <person name="Cibulski S.P."/>
            <person name="Cardoso M.R.I."/>
        </authorList>
    </citation>
    <scope>NUCLEOTIDE SEQUENCE [LARGE SCALE GENOMIC DNA]</scope>
    <source>
        <strain evidence="1 2">25_K</strain>
    </source>
</reference>
<evidence type="ECO:0008006" key="3">
    <source>
        <dbReference type="Google" id="ProtNLM"/>
    </source>
</evidence>
<dbReference type="PROSITE" id="PS51257">
    <property type="entry name" value="PROKAR_LIPOPROTEIN"/>
    <property type="match status" value="1"/>
</dbReference>